<feature type="region of interest" description="Disordered" evidence="1">
    <location>
        <begin position="1"/>
        <end position="45"/>
    </location>
</feature>
<gene>
    <name evidence="2" type="primary">58</name>
    <name evidence="2" type="ORF">PBI_BERNAL13_58</name>
</gene>
<evidence type="ECO:0000313" key="3">
    <source>
        <dbReference type="Proteomes" id="UP000024441"/>
    </source>
</evidence>
<accession>A0A023W7E8</accession>
<organism evidence="2 3">
    <name type="scientific">Mycobacterium phage Bernal13</name>
    <dbReference type="NCBI Taxonomy" id="1486424"/>
    <lineage>
        <taxon>Viruses</taxon>
        <taxon>Duplodnaviria</taxon>
        <taxon>Heunggongvirae</taxon>
        <taxon>Uroviricota</taxon>
        <taxon>Caudoviricetes</taxon>
        <taxon>Bernalvirus</taxon>
        <taxon>Bernalvirus bernal13</taxon>
    </lineage>
</organism>
<dbReference type="GeneID" id="19488365"/>
<name>A0A023W7E8_9CAUD</name>
<sequence length="45" mass="4581">MPTGSSSAFPHLGHGANGGTMADTSPGIGPSEVFGHWPGQHQDHK</sequence>
<dbReference type="KEGG" id="vg:19488365"/>
<reference evidence="2 3" key="1">
    <citation type="submission" date="2014-02" db="EMBL/GenBank/DDBJ databases">
        <authorList>
            <person name="Bateh S."/>
            <person name="Bernal D."/>
            <person name="Debose F."/>
            <person name="Kujala R."/>
            <person name="Lamas N."/>
            <person name="Menkis M."/>
            <person name="Romero R."/>
            <person name="Schrull J."/>
            <person name="Sharma S."/>
            <person name="Sidronio T."/>
            <person name="Solanki D."/>
            <person name="Swartout D."/>
            <person name="Venero M."/>
            <person name="Vijayan A."/>
            <person name="Wang J.-S."/>
            <person name="Yakovenko A."/>
            <person name="Sabo J.L."/>
            <person name="Braun E.L."/>
            <person name="Barbazuk W.B."/>
            <person name="Buck G.A."/>
            <person name="Campbell R."/>
            <person name="Carvalho M.R."/>
            <person name="Duckworth R.A."/>
            <person name="Dunn T."/>
            <person name="Halpern C."/>
            <person name="Johnson A."/>
            <person name="Kiflezghi M.G."/>
            <person name="Lee V."/>
            <person name="Loviza R.A."/>
            <person name="Serrano M.G."/>
            <person name="Shah Z.V."/>
            <person name="Sharma K."/>
            <person name="Voegtly L.J."/>
            <person name="Walstead R."/>
            <person name="Wang Y.P."/>
            <person name="Bradley K.W."/>
            <person name="Clarke D.Q."/>
            <person name="Barker L.P."/>
            <person name="Bailey C."/>
            <person name="Asai D.J."/>
            <person name="Bowman C.A."/>
            <person name="Russell D.A."/>
            <person name="Pope W.H."/>
            <person name="Jacobs-Sera D."/>
            <person name="Hendrix R.W."/>
            <person name="Hatfull G.F."/>
        </authorList>
    </citation>
    <scope>NUCLEOTIDE SEQUENCE [LARGE SCALE GENOMIC DNA]</scope>
</reference>
<keyword evidence="3" id="KW-1185">Reference proteome</keyword>
<dbReference type="RefSeq" id="YP_009031184.1">
    <property type="nucleotide sequence ID" value="NC_024135.1"/>
</dbReference>
<proteinExistence type="predicted"/>
<evidence type="ECO:0000313" key="2">
    <source>
        <dbReference type="EMBL" id="AHY26973.1"/>
    </source>
</evidence>
<protein>
    <submittedName>
        <fullName evidence="2">Uncharacterized protein</fullName>
    </submittedName>
</protein>
<dbReference type="Proteomes" id="UP000024441">
    <property type="component" value="Segment"/>
</dbReference>
<dbReference type="EMBL" id="KJ510413">
    <property type="protein sequence ID" value="AHY26973.1"/>
    <property type="molecule type" value="Genomic_DNA"/>
</dbReference>
<evidence type="ECO:0000256" key="1">
    <source>
        <dbReference type="SAM" id="MobiDB-lite"/>
    </source>
</evidence>